<accession>A0A6S7DKG4</accession>
<dbReference type="InterPro" id="IPR001732">
    <property type="entry name" value="UDP-Glc/GDP-Man_DH_N"/>
</dbReference>
<reference evidence="6 7" key="1">
    <citation type="submission" date="2020-04" db="EMBL/GenBank/DDBJ databases">
        <authorList>
            <person name="De Canck E."/>
        </authorList>
    </citation>
    <scope>NUCLEOTIDE SEQUENCE [LARGE SCALE GENOMIC DNA]</scope>
    <source>
        <strain evidence="6 7">LMG 1861</strain>
    </source>
</reference>
<organism evidence="6 7">
    <name type="scientific">Achromobacter piechaudii</name>
    <dbReference type="NCBI Taxonomy" id="72556"/>
    <lineage>
        <taxon>Bacteria</taxon>
        <taxon>Pseudomonadati</taxon>
        <taxon>Pseudomonadota</taxon>
        <taxon>Betaproteobacteria</taxon>
        <taxon>Burkholderiales</taxon>
        <taxon>Alcaligenaceae</taxon>
        <taxon>Achromobacter</taxon>
    </lineage>
</organism>
<dbReference type="Pfam" id="PF00984">
    <property type="entry name" value="UDPG_MGDP_dh"/>
    <property type="match status" value="1"/>
</dbReference>
<dbReference type="SUPFAM" id="SSF52413">
    <property type="entry name" value="UDP-glucose/GDP-mannose dehydrogenase C-terminal domain"/>
    <property type="match status" value="1"/>
</dbReference>
<dbReference type="SUPFAM" id="SSF51735">
    <property type="entry name" value="NAD(P)-binding Rossmann-fold domains"/>
    <property type="match status" value="1"/>
</dbReference>
<proteinExistence type="inferred from homology"/>
<dbReference type="GO" id="GO:0051287">
    <property type="term" value="F:NAD binding"/>
    <property type="evidence" value="ECO:0007669"/>
    <property type="project" value="InterPro"/>
</dbReference>
<evidence type="ECO:0000313" key="7">
    <source>
        <dbReference type="Proteomes" id="UP000494105"/>
    </source>
</evidence>
<dbReference type="PANTHER" id="PTHR43491:SF2">
    <property type="entry name" value="UDP-N-ACETYL-D-MANNOSAMINE DEHYDROGENASE"/>
    <property type="match status" value="1"/>
</dbReference>
<dbReference type="EC" id="1.1.1.136" evidence="6"/>
<evidence type="ECO:0000256" key="3">
    <source>
        <dbReference type="ARBA" id="ARBA00023027"/>
    </source>
</evidence>
<dbReference type="GO" id="GO:0000271">
    <property type="term" value="P:polysaccharide biosynthetic process"/>
    <property type="evidence" value="ECO:0007669"/>
    <property type="project" value="InterPro"/>
</dbReference>
<dbReference type="Gene3D" id="3.40.50.720">
    <property type="entry name" value="NAD(P)-binding Rossmann-like Domain"/>
    <property type="match status" value="2"/>
</dbReference>
<dbReference type="InterPro" id="IPR017476">
    <property type="entry name" value="UDP-Glc/GDP-Man"/>
</dbReference>
<dbReference type="Pfam" id="PF03720">
    <property type="entry name" value="UDPG_MGDP_dh_C"/>
    <property type="match status" value="1"/>
</dbReference>
<evidence type="ECO:0000259" key="5">
    <source>
        <dbReference type="SMART" id="SM00984"/>
    </source>
</evidence>
<dbReference type="AlphaFoldDB" id="A0A6S7DKG4"/>
<dbReference type="GO" id="GO:0047004">
    <property type="term" value="F:UDP-N-acetylglucosamine 6-dehydrogenase activity"/>
    <property type="evidence" value="ECO:0007669"/>
    <property type="project" value="UniProtKB-EC"/>
</dbReference>
<dbReference type="EMBL" id="CADILD010000001">
    <property type="protein sequence ID" value="CAB3830904.1"/>
    <property type="molecule type" value="Genomic_DNA"/>
</dbReference>
<dbReference type="Proteomes" id="UP000494105">
    <property type="component" value="Unassembled WGS sequence"/>
</dbReference>
<sequence>MLRIQDVKLAVVGLGYVGLPLAVEFGKKRSVIGFDINTRRIDALKAGHDHTLEVSDEELAEAAQLTYTADRAELGKANVFIVTVPTPIDEYKQPDLTPLVKASETIGAVLKRGDIVIYESTVYPGATEEDCVPVLERVSGLKFNVDFYAGYSPERINPGDKDHRVSTIKKVTSGSTPEVAELVDQLYKQIIVAGTHKASSIRVAEAAKVIENTQRDVNIALINELALIFNKMGIDTEAVLQAAGTKWNFLPFRPGLVGGHCIGVDPYYLTHKAQSIGYHPEIILAGRRLNDSMGGYVVSQLVKAMTKQRIHVQGARVLVMGLAFKENCPDLRNTRIVDIVSELRDYNVDVDVYDPWVDPEEAVHEYGLTPVAKLEEGKYDAVILAVAHNQFKAMGAEGIRKLGKPQHVLYDLKYVLSPAESDLRL</sequence>
<dbReference type="PANTHER" id="PTHR43491">
    <property type="entry name" value="UDP-N-ACETYL-D-MANNOSAMINE DEHYDROGENASE"/>
    <property type="match status" value="1"/>
</dbReference>
<dbReference type="InterPro" id="IPR008927">
    <property type="entry name" value="6-PGluconate_DH-like_C_sf"/>
</dbReference>
<dbReference type="InterPro" id="IPR014026">
    <property type="entry name" value="UDP-Glc/GDP-Man_DH_dimer"/>
</dbReference>
<name>A0A6S7DKG4_9BURK</name>
<evidence type="ECO:0000256" key="1">
    <source>
        <dbReference type="ARBA" id="ARBA00006601"/>
    </source>
</evidence>
<feature type="domain" description="UDP-glucose/GDP-mannose dehydrogenase C-terminal" evidence="5">
    <location>
        <begin position="318"/>
        <end position="418"/>
    </location>
</feature>
<dbReference type="SMART" id="SM00984">
    <property type="entry name" value="UDPG_MGDP_dh_C"/>
    <property type="match status" value="1"/>
</dbReference>
<dbReference type="InterPro" id="IPR036291">
    <property type="entry name" value="NAD(P)-bd_dom_sf"/>
</dbReference>
<dbReference type="NCBIfam" id="NF011729">
    <property type="entry name" value="PRK15182.1"/>
    <property type="match status" value="1"/>
</dbReference>
<evidence type="ECO:0000313" key="6">
    <source>
        <dbReference type="EMBL" id="CAB3830904.1"/>
    </source>
</evidence>
<gene>
    <name evidence="6" type="primary">wbpA_1</name>
    <name evidence="6" type="ORF">LMG1861_00763</name>
</gene>
<evidence type="ECO:0000256" key="2">
    <source>
        <dbReference type="ARBA" id="ARBA00023002"/>
    </source>
</evidence>
<dbReference type="GO" id="GO:0016628">
    <property type="term" value="F:oxidoreductase activity, acting on the CH-CH group of donors, NAD or NADP as acceptor"/>
    <property type="evidence" value="ECO:0007669"/>
    <property type="project" value="InterPro"/>
</dbReference>
<protein>
    <submittedName>
        <fullName evidence="6">UDP-N-acetyl-D-glucosamine 6-dehydrogenase</fullName>
        <ecNumber evidence="6">1.1.1.136</ecNumber>
    </submittedName>
</protein>
<keyword evidence="2 6" id="KW-0560">Oxidoreductase</keyword>
<dbReference type="InterPro" id="IPR028359">
    <property type="entry name" value="UDP_ManNAc/GlcNAc_DH"/>
</dbReference>
<dbReference type="NCBIfam" id="TIGR03026">
    <property type="entry name" value="NDP-sugDHase"/>
    <property type="match status" value="1"/>
</dbReference>
<dbReference type="SUPFAM" id="SSF48179">
    <property type="entry name" value="6-phosphogluconate dehydrogenase C-terminal domain-like"/>
    <property type="match status" value="1"/>
</dbReference>
<dbReference type="PIRSF" id="PIRSF500136">
    <property type="entry name" value="UDP_ManNAc_DH"/>
    <property type="match status" value="1"/>
</dbReference>
<keyword evidence="3" id="KW-0520">NAD</keyword>
<dbReference type="Pfam" id="PF03721">
    <property type="entry name" value="UDPG_MGDP_dh_N"/>
    <property type="match status" value="1"/>
</dbReference>
<dbReference type="InterPro" id="IPR036220">
    <property type="entry name" value="UDP-Glc/GDP-Man_DH_C_sf"/>
</dbReference>
<dbReference type="InterPro" id="IPR014027">
    <property type="entry name" value="UDP-Glc/GDP-Man_DH_C"/>
</dbReference>
<evidence type="ECO:0000256" key="4">
    <source>
        <dbReference type="PIRNR" id="PIRNR000124"/>
    </source>
</evidence>
<comment type="similarity">
    <text evidence="1 4">Belongs to the UDP-glucose/GDP-mannose dehydrogenase family.</text>
</comment>
<dbReference type="PIRSF" id="PIRSF000124">
    <property type="entry name" value="UDPglc_GDPman_dh"/>
    <property type="match status" value="1"/>
</dbReference>
<dbReference type="RefSeq" id="WP_006221716.1">
    <property type="nucleotide sequence ID" value="NZ_CADILD010000001.1"/>
</dbReference>